<gene>
    <name evidence="1" type="ORF">BDP27DRAFT_1366047</name>
</gene>
<dbReference type="Proteomes" id="UP000772434">
    <property type="component" value="Unassembled WGS sequence"/>
</dbReference>
<dbReference type="PROSITE" id="PS51257">
    <property type="entry name" value="PROKAR_LIPOPROTEIN"/>
    <property type="match status" value="1"/>
</dbReference>
<protein>
    <submittedName>
        <fullName evidence="1">Uncharacterized protein</fullName>
    </submittedName>
</protein>
<dbReference type="AlphaFoldDB" id="A0A9P5PNU4"/>
<evidence type="ECO:0000313" key="1">
    <source>
        <dbReference type="EMBL" id="KAF9065877.1"/>
    </source>
</evidence>
<accession>A0A9P5PNU4</accession>
<proteinExistence type="predicted"/>
<reference evidence="1" key="1">
    <citation type="submission" date="2020-11" db="EMBL/GenBank/DDBJ databases">
        <authorList>
            <consortium name="DOE Joint Genome Institute"/>
            <person name="Ahrendt S."/>
            <person name="Riley R."/>
            <person name="Andreopoulos W."/>
            <person name="Labutti K."/>
            <person name="Pangilinan J."/>
            <person name="Ruiz-Duenas F.J."/>
            <person name="Barrasa J.M."/>
            <person name="Sanchez-Garcia M."/>
            <person name="Camarero S."/>
            <person name="Miyauchi S."/>
            <person name="Serrano A."/>
            <person name="Linde D."/>
            <person name="Babiker R."/>
            <person name="Drula E."/>
            <person name="Ayuso-Fernandez I."/>
            <person name="Pacheco R."/>
            <person name="Padilla G."/>
            <person name="Ferreira P."/>
            <person name="Barriuso J."/>
            <person name="Kellner H."/>
            <person name="Castanera R."/>
            <person name="Alfaro M."/>
            <person name="Ramirez L."/>
            <person name="Pisabarro A.G."/>
            <person name="Kuo A."/>
            <person name="Tritt A."/>
            <person name="Lipzen A."/>
            <person name="He G."/>
            <person name="Yan M."/>
            <person name="Ng V."/>
            <person name="Cullen D."/>
            <person name="Martin F."/>
            <person name="Rosso M.-N."/>
            <person name="Henrissat B."/>
            <person name="Hibbett D."/>
            <person name="Martinez A.T."/>
            <person name="Grigoriev I.V."/>
        </authorList>
    </citation>
    <scope>NUCLEOTIDE SEQUENCE</scope>
    <source>
        <strain evidence="1">AH 40177</strain>
    </source>
</reference>
<organism evidence="1 2">
    <name type="scientific">Rhodocollybia butyracea</name>
    <dbReference type="NCBI Taxonomy" id="206335"/>
    <lineage>
        <taxon>Eukaryota</taxon>
        <taxon>Fungi</taxon>
        <taxon>Dikarya</taxon>
        <taxon>Basidiomycota</taxon>
        <taxon>Agaricomycotina</taxon>
        <taxon>Agaricomycetes</taxon>
        <taxon>Agaricomycetidae</taxon>
        <taxon>Agaricales</taxon>
        <taxon>Marasmiineae</taxon>
        <taxon>Omphalotaceae</taxon>
        <taxon>Rhodocollybia</taxon>
    </lineage>
</organism>
<sequence>MNSLSIKSPLTVPITAACRANSGHFGLGEGNTRAAVSRAPIRDLVTSHIRAANVHTIITADDVEGSALARFWEDGFDSSHSTLMLSLPEAKSDNGVTSLWENIVERQDEAPSQLQLCKKKR</sequence>
<evidence type="ECO:0000313" key="2">
    <source>
        <dbReference type="Proteomes" id="UP000772434"/>
    </source>
</evidence>
<name>A0A9P5PNU4_9AGAR</name>
<keyword evidence="2" id="KW-1185">Reference proteome</keyword>
<dbReference type="EMBL" id="JADNRY010000096">
    <property type="protein sequence ID" value="KAF9065877.1"/>
    <property type="molecule type" value="Genomic_DNA"/>
</dbReference>
<comment type="caution">
    <text evidence="1">The sequence shown here is derived from an EMBL/GenBank/DDBJ whole genome shotgun (WGS) entry which is preliminary data.</text>
</comment>